<evidence type="ECO:0000313" key="2">
    <source>
        <dbReference type="Proteomes" id="UP000017831"/>
    </source>
</evidence>
<dbReference type="STRING" id="1121098.HMPREF1534_01853"/>
<dbReference type="PATRIC" id="fig|1121098.3.peg.1882"/>
<keyword evidence="2" id="KW-1185">Reference proteome</keyword>
<accession>U6RG65</accession>
<dbReference type="OrthoDB" id="9812148at2"/>
<dbReference type="EMBL" id="AQHY01000022">
    <property type="protein sequence ID" value="EOA55037.1"/>
    <property type="molecule type" value="Genomic_DNA"/>
</dbReference>
<dbReference type="Proteomes" id="UP000017831">
    <property type="component" value="Unassembled WGS sequence"/>
</dbReference>
<evidence type="ECO:0008006" key="3">
    <source>
        <dbReference type="Google" id="ProtNLM"/>
    </source>
</evidence>
<dbReference type="HOGENOM" id="CLU_045664_1_0_10"/>
<gene>
    <name evidence="1" type="ORF">HMPREF1534_01853</name>
</gene>
<evidence type="ECO:0000313" key="1">
    <source>
        <dbReference type="EMBL" id="EOA55037.1"/>
    </source>
</evidence>
<dbReference type="eggNOG" id="COG2244">
    <property type="taxonomic scope" value="Bacteria"/>
</dbReference>
<dbReference type="RefSeq" id="WP_005939990.1">
    <property type="nucleotide sequence ID" value="NZ_KB890353.1"/>
</dbReference>
<dbReference type="InterPro" id="IPR039498">
    <property type="entry name" value="NTP_transf_5"/>
</dbReference>
<sequence>MKLDITEQMLFALLRSALHGTHADATIFAGITSEAWQECYRLSVRQGVMALAWDGLITLPTELQPPKSLKINWWLAVERCEKRYRYYCRVISDLSTFYATHGITAVQLKGVGFANNYPIPSHREGGDIDIFTYSADSSGLSDREANSLADKLMRGRGIEVDFSHSQKHSMFYYKGIPIENHKKFLNTEIYRTAVSMDILLRKLLRPRLTVLDGKYEVLTPSPDFNTVFLAFHSAQHYALGFAMHHLCDWACLLKKQGLKIPEGVTDERFLNMIYALTHLCNRYLGTEVLVMKGGEELAENLLKEMLHPTYNINVPATGKWGILVYKLKRMLHIHRLCDSVMRVSLVKWLWISVIQHVRFPQSIFRRTVS</sequence>
<proteinExistence type="predicted"/>
<organism evidence="1 2">
    <name type="scientific">Phocaeicola massiliensis B84634 = Timone 84634 = DSM 17679 = JCM 13223</name>
    <dbReference type="NCBI Taxonomy" id="1121098"/>
    <lineage>
        <taxon>Bacteria</taxon>
        <taxon>Pseudomonadati</taxon>
        <taxon>Bacteroidota</taxon>
        <taxon>Bacteroidia</taxon>
        <taxon>Bacteroidales</taxon>
        <taxon>Bacteroidaceae</taxon>
        <taxon>Phocaeicola</taxon>
    </lineage>
</organism>
<protein>
    <recommendedName>
        <fullName evidence="3">Nucleotidyltransferase family protein</fullName>
    </recommendedName>
</protein>
<comment type="caution">
    <text evidence="1">The sequence shown here is derived from an EMBL/GenBank/DDBJ whole genome shotgun (WGS) entry which is preliminary data.</text>
</comment>
<name>U6RG65_9BACT</name>
<dbReference type="AlphaFoldDB" id="U6RG65"/>
<dbReference type="GeneID" id="60062181"/>
<dbReference type="Pfam" id="PF14907">
    <property type="entry name" value="NTP_transf_5"/>
    <property type="match status" value="1"/>
</dbReference>
<reference evidence="1 2" key="1">
    <citation type="submission" date="2013-04" db="EMBL/GenBank/DDBJ databases">
        <title>The Genome Sequence of Bacteroides massiliensis DSM 17679.</title>
        <authorList>
            <consortium name="The Broad Institute Genomics Platform"/>
            <person name="Earl A."/>
            <person name="Ward D."/>
            <person name="Feldgarden M."/>
            <person name="Gevers D."/>
            <person name="Martens E."/>
            <person name="Fenner L."/>
            <person name="Roux V."/>
            <person name="Mallet M.N."/>
            <person name="Raoult D."/>
            <person name="Walker B."/>
            <person name="Young S."/>
            <person name="Zeng Q."/>
            <person name="Gargeya S."/>
            <person name="Fitzgerald M."/>
            <person name="Haas B."/>
            <person name="Abouelleil A."/>
            <person name="Allen A.W."/>
            <person name="Alvarado L."/>
            <person name="Arachchi H.M."/>
            <person name="Berlin A.M."/>
            <person name="Chapman S.B."/>
            <person name="Gainer-Dewar J."/>
            <person name="Goldberg J."/>
            <person name="Griggs A."/>
            <person name="Gujja S."/>
            <person name="Hansen M."/>
            <person name="Howarth C."/>
            <person name="Imamovic A."/>
            <person name="Ireland A."/>
            <person name="Larimer J."/>
            <person name="McCowan C."/>
            <person name="Murphy C."/>
            <person name="Pearson M."/>
            <person name="Poon T.W."/>
            <person name="Priest M."/>
            <person name="Roberts A."/>
            <person name="Saif S."/>
            <person name="Shea T."/>
            <person name="Sisk P."/>
            <person name="Sykes S."/>
            <person name="Wortman J."/>
            <person name="Nusbaum C."/>
            <person name="Birren B."/>
        </authorList>
    </citation>
    <scope>NUCLEOTIDE SEQUENCE [LARGE SCALE GENOMIC DNA]</scope>
    <source>
        <strain evidence="2">B84634 / Timone 84634 / DSM 17679 / JCM 13223</strain>
    </source>
</reference>